<sequence length="381" mass="40449">MVMHSLRVALALAMLAGTTTAAAPRAAERPIAGEVPAIRLVPVTTRGLAAPLSATHAGDGSGRLFVVEQGGRVRLVKNGALQPRPFLDLSGRVLSGGERGLLGLAFHPRFRDNGRFFVNYTRRPDGATVLAEHRVSADPDRALPTGRALLVVPQPFPDHNGGMLAFGPDGRLYVGLGDGGDHGDPGDRAQDRSSLLGKILRLDVDRGSPYAIPPDNPFAAGGGRGEIWALGFRNPWRFSFDRASGRLYAGDVGERRLEEIDLVRRGGNYGWRIMEGNRCFAPATGCDRRGLVLPVAVYAHTDGRCAVTGGYVYRGRAVPALAGAYVHADFCSGEILVLRGGRPGVLLDTSLRIASFGEDEAGELLVVDIGGGVYRLARSGT</sequence>
<reference evidence="3 4" key="1">
    <citation type="submission" date="2024-01" db="EMBL/GenBank/DDBJ databases">
        <title>Multi-omics insights into the function and evolution of sodium benzoate biodegradation pathways in Benzoatithermus flavus gen. nov., sp. nov. from hot spring.</title>
        <authorList>
            <person name="Hu C.-J."/>
            <person name="Li W.-J."/>
        </authorList>
    </citation>
    <scope>NUCLEOTIDE SEQUENCE [LARGE SCALE GENOMIC DNA]</scope>
    <source>
        <strain evidence="3 4">SYSU G07066</strain>
    </source>
</reference>
<accession>A0ABU8XS97</accession>
<proteinExistence type="predicted"/>
<organism evidence="3 4">
    <name type="scientific">Benzoatithermus flavus</name>
    <dbReference type="NCBI Taxonomy" id="3108223"/>
    <lineage>
        <taxon>Bacteria</taxon>
        <taxon>Pseudomonadati</taxon>
        <taxon>Pseudomonadota</taxon>
        <taxon>Alphaproteobacteria</taxon>
        <taxon>Geminicoccales</taxon>
        <taxon>Geminicoccaceae</taxon>
        <taxon>Benzoatithermus</taxon>
    </lineage>
</organism>
<dbReference type="Proteomes" id="UP001375743">
    <property type="component" value="Unassembled WGS sequence"/>
</dbReference>
<comment type="caution">
    <text evidence="3">The sequence shown here is derived from an EMBL/GenBank/DDBJ whole genome shotgun (WGS) entry which is preliminary data.</text>
</comment>
<dbReference type="InterPro" id="IPR012938">
    <property type="entry name" value="Glc/Sorbosone_DH"/>
</dbReference>
<dbReference type="InterPro" id="IPR011042">
    <property type="entry name" value="6-blade_b-propeller_TolB-like"/>
</dbReference>
<dbReference type="RefSeq" id="WP_418159772.1">
    <property type="nucleotide sequence ID" value="NZ_JBBLZC010000011.1"/>
</dbReference>
<dbReference type="Pfam" id="PF07995">
    <property type="entry name" value="GSDH"/>
    <property type="match status" value="1"/>
</dbReference>
<dbReference type="EMBL" id="JBBLZC010000011">
    <property type="protein sequence ID" value="MEK0083921.1"/>
    <property type="molecule type" value="Genomic_DNA"/>
</dbReference>
<dbReference type="PANTHER" id="PTHR19328:SF75">
    <property type="entry name" value="ALDOSE SUGAR DEHYDROGENASE YLII"/>
    <property type="match status" value="1"/>
</dbReference>
<keyword evidence="1" id="KW-0732">Signal</keyword>
<dbReference type="PANTHER" id="PTHR19328">
    <property type="entry name" value="HEDGEHOG-INTERACTING PROTEIN"/>
    <property type="match status" value="1"/>
</dbReference>
<dbReference type="Gene3D" id="2.120.10.30">
    <property type="entry name" value="TolB, C-terminal domain"/>
    <property type="match status" value="1"/>
</dbReference>
<evidence type="ECO:0000313" key="3">
    <source>
        <dbReference type="EMBL" id="MEK0083921.1"/>
    </source>
</evidence>
<feature type="domain" description="Glucose/Sorbosone dehydrogenase" evidence="2">
    <location>
        <begin position="50"/>
        <end position="338"/>
    </location>
</feature>
<evidence type="ECO:0000256" key="1">
    <source>
        <dbReference type="SAM" id="SignalP"/>
    </source>
</evidence>
<feature type="chain" id="PRO_5045845477" evidence="1">
    <location>
        <begin position="22"/>
        <end position="381"/>
    </location>
</feature>
<evidence type="ECO:0000259" key="2">
    <source>
        <dbReference type="Pfam" id="PF07995"/>
    </source>
</evidence>
<protein>
    <submittedName>
        <fullName evidence="3">PQQ-dependent sugar dehydrogenase</fullName>
    </submittedName>
</protein>
<dbReference type="SUPFAM" id="SSF50952">
    <property type="entry name" value="Soluble quinoprotein glucose dehydrogenase"/>
    <property type="match status" value="1"/>
</dbReference>
<dbReference type="InterPro" id="IPR011041">
    <property type="entry name" value="Quinoprot_gluc/sorb_DH_b-prop"/>
</dbReference>
<name>A0ABU8XS97_9PROT</name>
<gene>
    <name evidence="3" type="ORF">U1T56_12230</name>
</gene>
<keyword evidence="4" id="KW-1185">Reference proteome</keyword>
<evidence type="ECO:0000313" key="4">
    <source>
        <dbReference type="Proteomes" id="UP001375743"/>
    </source>
</evidence>
<feature type="signal peptide" evidence="1">
    <location>
        <begin position="1"/>
        <end position="21"/>
    </location>
</feature>